<feature type="compositionally biased region" description="Pro residues" evidence="14">
    <location>
        <begin position="421"/>
        <end position="438"/>
    </location>
</feature>
<feature type="region of interest" description="Disordered" evidence="14">
    <location>
        <begin position="418"/>
        <end position="536"/>
    </location>
</feature>
<comment type="cofactor">
    <cofactor evidence="1">
        <name>Mn(2+)</name>
        <dbReference type="ChEBI" id="CHEBI:29035"/>
    </cofactor>
</comment>
<evidence type="ECO:0000256" key="3">
    <source>
        <dbReference type="ARBA" id="ARBA00022490"/>
    </source>
</evidence>
<keyword evidence="7" id="KW-0325">Glycoprotein</keyword>
<dbReference type="InterPro" id="IPR029044">
    <property type="entry name" value="Nucleotide-diphossugar_trans"/>
</dbReference>
<comment type="subcellular location">
    <subcellularLocation>
        <location evidence="2">Cytoplasm</location>
    </subcellularLocation>
</comment>
<keyword evidence="3" id="KW-0963">Cytoplasm</keyword>
<dbReference type="AlphaFoldDB" id="A0A504YSH0"/>
<evidence type="ECO:0000256" key="11">
    <source>
        <dbReference type="ARBA" id="ARBA00050886"/>
    </source>
</evidence>
<evidence type="ECO:0000313" key="15">
    <source>
        <dbReference type="EMBL" id="TPP60897.1"/>
    </source>
</evidence>
<feature type="compositionally biased region" description="Polar residues" evidence="14">
    <location>
        <begin position="525"/>
        <end position="536"/>
    </location>
</feature>
<evidence type="ECO:0000256" key="1">
    <source>
        <dbReference type="ARBA" id="ARBA00001936"/>
    </source>
</evidence>
<keyword evidence="4" id="KW-0808">Transferase</keyword>
<evidence type="ECO:0000256" key="13">
    <source>
        <dbReference type="ARBA" id="ARBA00057883"/>
    </source>
</evidence>
<dbReference type="Proteomes" id="UP000316759">
    <property type="component" value="Unassembled WGS sequence"/>
</dbReference>
<proteinExistence type="inferred from homology"/>
<evidence type="ECO:0000256" key="6">
    <source>
        <dbReference type="ARBA" id="ARBA00023056"/>
    </source>
</evidence>
<dbReference type="FunFam" id="3.90.550.10:FF:000092">
    <property type="entry name" value="Glycogenin 2"/>
    <property type="match status" value="1"/>
</dbReference>
<accession>A0A504YSH0</accession>
<dbReference type="InterPro" id="IPR050587">
    <property type="entry name" value="GNT1/Glycosyltrans_8"/>
</dbReference>
<evidence type="ECO:0000256" key="8">
    <source>
        <dbReference type="ARBA" id="ARBA00023211"/>
    </source>
</evidence>
<dbReference type="EC" id="2.4.1.186" evidence="10"/>
<protein>
    <recommendedName>
        <fullName evidence="10">glycogenin glucosyltransferase</fullName>
        <ecNumber evidence="10">2.4.1.186</ecNumber>
    </recommendedName>
</protein>
<dbReference type="SUPFAM" id="SSF53448">
    <property type="entry name" value="Nucleotide-diphospho-sugar transferases"/>
    <property type="match status" value="1"/>
</dbReference>
<name>A0A504YSH0_FASGI</name>
<keyword evidence="5" id="KW-0479">Metal-binding</keyword>
<dbReference type="EMBL" id="SUNJ01008843">
    <property type="protein sequence ID" value="TPP60897.1"/>
    <property type="molecule type" value="Genomic_DNA"/>
</dbReference>
<comment type="caution">
    <text evidence="15">The sequence shown here is derived from an EMBL/GenBank/DDBJ whole genome shotgun (WGS) entry which is preliminary data.</text>
</comment>
<gene>
    <name evidence="15" type="ORF">FGIG_08660</name>
</gene>
<reference evidence="15 16" key="1">
    <citation type="submission" date="2019-04" db="EMBL/GenBank/DDBJ databases">
        <title>Annotation for the trematode Fasciola gigantica.</title>
        <authorList>
            <person name="Choi Y.-J."/>
        </authorList>
    </citation>
    <scope>NUCLEOTIDE SEQUENCE [LARGE SCALE GENOMIC DNA]</scope>
    <source>
        <strain evidence="15">Uganda_cow_1</strain>
    </source>
</reference>
<dbReference type="OrthoDB" id="2014201at2759"/>
<keyword evidence="16" id="KW-1185">Reference proteome</keyword>
<dbReference type="GO" id="GO:0008466">
    <property type="term" value="F:glycogenin glucosyltransferase activity"/>
    <property type="evidence" value="ECO:0007669"/>
    <property type="project" value="UniProtKB-EC"/>
</dbReference>
<keyword evidence="6" id="KW-0320">Glycogen biosynthesis</keyword>
<dbReference type="GO" id="GO:0046872">
    <property type="term" value="F:metal ion binding"/>
    <property type="evidence" value="ECO:0007669"/>
    <property type="project" value="UniProtKB-KW"/>
</dbReference>
<evidence type="ECO:0000256" key="10">
    <source>
        <dbReference type="ARBA" id="ARBA00038934"/>
    </source>
</evidence>
<evidence type="ECO:0000256" key="7">
    <source>
        <dbReference type="ARBA" id="ARBA00023180"/>
    </source>
</evidence>
<organism evidence="15 16">
    <name type="scientific">Fasciola gigantica</name>
    <name type="common">Giant liver fluke</name>
    <dbReference type="NCBI Taxonomy" id="46835"/>
    <lineage>
        <taxon>Eukaryota</taxon>
        <taxon>Metazoa</taxon>
        <taxon>Spiralia</taxon>
        <taxon>Lophotrochozoa</taxon>
        <taxon>Platyhelminthes</taxon>
        <taxon>Trematoda</taxon>
        <taxon>Digenea</taxon>
        <taxon>Plagiorchiida</taxon>
        <taxon>Echinostomata</taxon>
        <taxon>Echinostomatoidea</taxon>
        <taxon>Fasciolidae</taxon>
        <taxon>Fasciola</taxon>
    </lineage>
</organism>
<dbReference type="PANTHER" id="PTHR11183">
    <property type="entry name" value="GLYCOGENIN SUBFAMILY MEMBER"/>
    <property type="match status" value="1"/>
</dbReference>
<dbReference type="GO" id="GO:0005737">
    <property type="term" value="C:cytoplasm"/>
    <property type="evidence" value="ECO:0007669"/>
    <property type="project" value="UniProtKB-SubCell"/>
</dbReference>
<comment type="function">
    <text evidence="13">Self-glucosylating initiator of glycogen synthesis. It catalyzes the formation of a short alpha (1,4)-glucosyl chain covalently attached via a glucose 1-O-tyrosyl linkage to internal tyrosine residues and these chains act as primers for the elongation reaction catalyzed by glycogen synthase.</text>
</comment>
<evidence type="ECO:0000256" key="12">
    <source>
        <dbReference type="ARBA" id="ARBA00052293"/>
    </source>
</evidence>
<evidence type="ECO:0000256" key="5">
    <source>
        <dbReference type="ARBA" id="ARBA00022723"/>
    </source>
</evidence>
<feature type="compositionally biased region" description="Pro residues" evidence="14">
    <location>
        <begin position="458"/>
        <end position="500"/>
    </location>
</feature>
<sequence length="979" mass="110043">MQKFIMTVISYDNNVKNKKRETFMTLVTNEEYCIGALVLGVSLRQVQTQKEMSVMVTKELNNEMRGLLAKHFDNVIEVNPIYNTNCESLKALSRKDLDVSFTKIHCWSMIQFDKVVFLDADTLVLHNIDELFEREELSAVPDPNWPDCFNAGVFVLKPNLDTFNGLLRLALCTGSFDGRDQLMWICFSPGVQGLLNTYFTDWLTRGISHRLAYIHNCICQISDELGFDFYTSTAAWVHFGGSIRVAHFSGPIKPWHRISSARGCSREAYLALIDAKSERRMVSRTAGMLAYWWSLFLILVRPDLTPNMYLGDFCLESPKVQYVEPTGGDQNQANTYAPYHPSFADQYSNSTRPLSPTEVGPYHPEFHETRWDYLHQGQRIDEASRFTEYHYTRPPTPEPPPISIRTSQVLPSVEISAQQRLPPPPIPRRPSQPVPPITQPYSPREHSSKRGYHHIVFTPPPPPSESKTPPPTPPPPPSPPPALSPLPPRPPQPSIPPPHSSSPHHCQEESTHSTSHFLLPLPNDFSMTSTTGGLGRTENQLTRQHARLKFEPIIIQPVSPSTWKPPKSLEPPLEPKYCFDCRDCKREMAKAGSVYPDFLGQHRRETDKLSLVKKVTPKPKRATKPVARKLLAGKNSENISASKQKEWRKAKLCHLEGGGNVATKLIPSEEPVIPLTFQPVQSAPKSLSQQHTGIPDSKPNANRMTMSQSASLLNGAQINDSQLSEFKTEFRRQSRSAEAISIEGKGPKMKPELNSGLSAKKRQSNLSKGVIEPLLVPLENMAAISSQSSDFIPITASHQTHRLAGIQLKSTSDFARGKIEALTKEKTNITPVAEGENFSPKVIASEVSEELVNAVAKKHKNRTWADIRRVKEKLKEKGFDKEVHESNWENKKEVDEMRRVLLSVRLKAQPGTAGHLARIDLSGQLCARHERMETERMYAWERGDIDYTGTDRFANILAKLCDTMTRVGGESNLPIGLDV</sequence>
<evidence type="ECO:0000256" key="4">
    <source>
        <dbReference type="ARBA" id="ARBA00022679"/>
    </source>
</evidence>
<comment type="similarity">
    <text evidence="9">Belongs to the glycosyltransferase 8 family. Glycogenin subfamily.</text>
</comment>
<keyword evidence="8" id="KW-0464">Manganese</keyword>
<dbReference type="Pfam" id="PF01501">
    <property type="entry name" value="Glyco_transf_8"/>
    <property type="match status" value="1"/>
</dbReference>
<dbReference type="STRING" id="46835.A0A504YSH0"/>
<dbReference type="CDD" id="cd02537">
    <property type="entry name" value="GT8_Glycogenin"/>
    <property type="match status" value="1"/>
</dbReference>
<dbReference type="InterPro" id="IPR002495">
    <property type="entry name" value="Glyco_trans_8"/>
</dbReference>
<evidence type="ECO:0000256" key="14">
    <source>
        <dbReference type="SAM" id="MobiDB-lite"/>
    </source>
</evidence>
<evidence type="ECO:0000313" key="16">
    <source>
        <dbReference type="Proteomes" id="UP000316759"/>
    </source>
</evidence>
<comment type="catalytic activity">
    <reaction evidence="11">
        <text>[1,4-alpha-D-glucosyl](n)-L-tyrosyl-[glycogenin] + UDP-alpha-D-glucose = [1,4-alpha-D-glucosyl](n+1)-L-tyrosyl-[glycogenin] + UDP + H(+)</text>
        <dbReference type="Rhea" id="RHEA:56560"/>
        <dbReference type="Rhea" id="RHEA-COMP:14606"/>
        <dbReference type="Rhea" id="RHEA-COMP:14607"/>
        <dbReference type="ChEBI" id="CHEBI:15378"/>
        <dbReference type="ChEBI" id="CHEBI:58223"/>
        <dbReference type="ChEBI" id="CHEBI:58885"/>
        <dbReference type="ChEBI" id="CHEBI:140574"/>
        <dbReference type="EC" id="2.4.1.186"/>
    </reaction>
</comment>
<comment type="catalytic activity">
    <reaction evidence="12">
        <text>L-tyrosyl-[glycogenin] + UDP-alpha-D-glucose = alpha-D-glucosyl-L-tyrosyl-[glycogenin] + UDP + H(+)</text>
        <dbReference type="Rhea" id="RHEA:23360"/>
        <dbReference type="Rhea" id="RHEA-COMP:14604"/>
        <dbReference type="Rhea" id="RHEA-COMP:14605"/>
        <dbReference type="ChEBI" id="CHEBI:15378"/>
        <dbReference type="ChEBI" id="CHEBI:46858"/>
        <dbReference type="ChEBI" id="CHEBI:58223"/>
        <dbReference type="ChEBI" id="CHEBI:58885"/>
        <dbReference type="ChEBI" id="CHEBI:140573"/>
        <dbReference type="EC" id="2.4.1.186"/>
    </reaction>
</comment>
<evidence type="ECO:0000256" key="9">
    <source>
        <dbReference type="ARBA" id="ARBA00038162"/>
    </source>
</evidence>
<dbReference type="GO" id="GO:0005978">
    <property type="term" value="P:glycogen biosynthetic process"/>
    <property type="evidence" value="ECO:0007669"/>
    <property type="project" value="UniProtKB-KW"/>
</dbReference>
<evidence type="ECO:0000256" key="2">
    <source>
        <dbReference type="ARBA" id="ARBA00004496"/>
    </source>
</evidence>
<dbReference type="Gene3D" id="3.90.550.10">
    <property type="entry name" value="Spore Coat Polysaccharide Biosynthesis Protein SpsA, Chain A"/>
    <property type="match status" value="1"/>
</dbReference>